<accession>A0A6F8SXM4</accession>
<reference evidence="11 12" key="1">
    <citation type="submission" date="2020-02" db="EMBL/GenBank/DDBJ databases">
        <title>Complete Genome Sequence of Halomonas meridiana strain BAA-801, Isolated from Deep Sea Thermal Vent.</title>
        <authorList>
            <person name="Takahashi Y."/>
            <person name="Takahashi H."/>
            <person name="Galipon J."/>
            <person name="Arakawa K."/>
        </authorList>
    </citation>
    <scope>NUCLEOTIDE SEQUENCE [LARGE SCALE GENOMIC DNA]</scope>
    <source>
        <strain evidence="11 12">Slthf1</strain>
    </source>
</reference>
<dbReference type="GO" id="GO:0015920">
    <property type="term" value="P:lipopolysaccharide transport"/>
    <property type="evidence" value="ECO:0007669"/>
    <property type="project" value="TreeGrafter"/>
</dbReference>
<dbReference type="GO" id="GO:0140359">
    <property type="term" value="F:ABC-type transporter activity"/>
    <property type="evidence" value="ECO:0007669"/>
    <property type="project" value="InterPro"/>
</dbReference>
<dbReference type="PANTHER" id="PTHR30413:SF10">
    <property type="entry name" value="CAPSULE POLYSACCHARIDE EXPORT INNER-MEMBRANE PROTEIN CTRC"/>
    <property type="match status" value="1"/>
</dbReference>
<gene>
    <name evidence="11" type="primary">abcT3</name>
    <name evidence="11" type="ORF">HMSLTHF_22310</name>
</gene>
<comment type="similarity">
    <text evidence="2 9">Belongs to the ABC-2 integral membrane protein family.</text>
</comment>
<keyword evidence="7" id="KW-0762">Sugar transport</keyword>
<feature type="transmembrane region" description="Helical" evidence="9">
    <location>
        <begin position="144"/>
        <end position="173"/>
    </location>
</feature>
<evidence type="ECO:0000256" key="3">
    <source>
        <dbReference type="ARBA" id="ARBA00022448"/>
    </source>
</evidence>
<keyword evidence="5 9" id="KW-0812">Transmembrane</keyword>
<evidence type="ECO:0000256" key="8">
    <source>
        <dbReference type="ARBA" id="ARBA00023136"/>
    </source>
</evidence>
<dbReference type="RefSeq" id="WP_058577252.1">
    <property type="nucleotide sequence ID" value="NZ_AP022821.1"/>
</dbReference>
<evidence type="ECO:0000259" key="10">
    <source>
        <dbReference type="PROSITE" id="PS51012"/>
    </source>
</evidence>
<keyword evidence="3 9" id="KW-0813">Transport</keyword>
<dbReference type="PANTHER" id="PTHR30413">
    <property type="entry name" value="INNER MEMBRANE TRANSPORT PERMEASE"/>
    <property type="match status" value="1"/>
</dbReference>
<evidence type="ECO:0000313" key="11">
    <source>
        <dbReference type="EMBL" id="BCA92456.1"/>
    </source>
</evidence>
<evidence type="ECO:0000256" key="9">
    <source>
        <dbReference type="RuleBase" id="RU361157"/>
    </source>
</evidence>
<dbReference type="Pfam" id="PF01061">
    <property type="entry name" value="ABC2_membrane"/>
    <property type="match status" value="1"/>
</dbReference>
<feature type="transmembrane region" description="Helical" evidence="9">
    <location>
        <begin position="103"/>
        <end position="123"/>
    </location>
</feature>
<feature type="transmembrane region" description="Helical" evidence="9">
    <location>
        <begin position="179"/>
        <end position="208"/>
    </location>
</feature>
<dbReference type="InterPro" id="IPR047817">
    <property type="entry name" value="ABC2_TM_bact-type"/>
</dbReference>
<sequence>MIKQIYHKLVKAAPRDGQPAPWYKQNRLYQRLRTVPQLRAIRASLPLILHLTRQDLVERHTGSVLGATWTFVSPLINILVFVLVFSSIMGAKLEGFGAEIDQYAYSIYLICGMLAWIAFANSLGRITNLFKDQSHLVTKVNVSLLALPLSVILTETVVYIIGMIFFIGFLLLVDFPLSAYWFLIPLVYALQCLFVYALGISLAVLAVYLKDIKEVVAVVLQVWFWVTPIVYVMEILPSWVQWGMQFNPAYILVDAYRSLIMRQQLPDLMPVTIFALIAVALLAVGLWLLGRTERDLRDCL</sequence>
<keyword evidence="8 9" id="KW-0472">Membrane</keyword>
<keyword evidence="4 9" id="KW-1003">Cell membrane</keyword>
<organism evidence="11 12">
    <name type="scientific">Vreelandella aquamarina</name>
    <dbReference type="NCBI Taxonomy" id="77097"/>
    <lineage>
        <taxon>Bacteria</taxon>
        <taxon>Pseudomonadati</taxon>
        <taxon>Pseudomonadota</taxon>
        <taxon>Gammaproteobacteria</taxon>
        <taxon>Oceanospirillales</taxon>
        <taxon>Halomonadaceae</taxon>
        <taxon>Vreelandella</taxon>
    </lineage>
</organism>
<evidence type="ECO:0000256" key="2">
    <source>
        <dbReference type="ARBA" id="ARBA00007783"/>
    </source>
</evidence>
<evidence type="ECO:0000256" key="1">
    <source>
        <dbReference type="ARBA" id="ARBA00004651"/>
    </source>
</evidence>
<dbReference type="GO" id="GO:0005886">
    <property type="term" value="C:plasma membrane"/>
    <property type="evidence" value="ECO:0007669"/>
    <property type="project" value="UniProtKB-SubCell"/>
</dbReference>
<keyword evidence="6 9" id="KW-1133">Transmembrane helix</keyword>
<evidence type="ECO:0000256" key="5">
    <source>
        <dbReference type="ARBA" id="ARBA00022692"/>
    </source>
</evidence>
<dbReference type="AlphaFoldDB" id="A0A6F8SXM4"/>
<comment type="subcellular location">
    <subcellularLocation>
        <location evidence="9">Cell inner membrane</location>
        <topology evidence="9">Multi-pass membrane protein</topology>
    </subcellularLocation>
    <subcellularLocation>
        <location evidence="1">Cell membrane</location>
        <topology evidence="1">Multi-pass membrane protein</topology>
    </subcellularLocation>
</comment>
<dbReference type="Proteomes" id="UP000503197">
    <property type="component" value="Chromosome"/>
</dbReference>
<keyword evidence="7" id="KW-0625">Polysaccharide transport</keyword>
<name>A0A6F8SXM4_9GAMM</name>
<feature type="transmembrane region" description="Helical" evidence="9">
    <location>
        <begin position="215"/>
        <end position="233"/>
    </location>
</feature>
<dbReference type="PROSITE" id="PS51012">
    <property type="entry name" value="ABC_TM2"/>
    <property type="match status" value="1"/>
</dbReference>
<proteinExistence type="inferred from homology"/>
<feature type="transmembrane region" description="Helical" evidence="9">
    <location>
        <begin position="268"/>
        <end position="290"/>
    </location>
</feature>
<dbReference type="EMBL" id="AP022821">
    <property type="protein sequence ID" value="BCA92456.1"/>
    <property type="molecule type" value="Genomic_DNA"/>
</dbReference>
<protein>
    <recommendedName>
        <fullName evidence="9">Transport permease protein</fullName>
    </recommendedName>
</protein>
<evidence type="ECO:0000256" key="4">
    <source>
        <dbReference type="ARBA" id="ARBA00022475"/>
    </source>
</evidence>
<evidence type="ECO:0000256" key="6">
    <source>
        <dbReference type="ARBA" id="ARBA00022989"/>
    </source>
</evidence>
<dbReference type="GO" id="GO:0015774">
    <property type="term" value="P:polysaccharide transport"/>
    <property type="evidence" value="ECO:0007669"/>
    <property type="project" value="UniProtKB-KW"/>
</dbReference>
<evidence type="ECO:0000256" key="7">
    <source>
        <dbReference type="ARBA" id="ARBA00023047"/>
    </source>
</evidence>
<evidence type="ECO:0000313" key="12">
    <source>
        <dbReference type="Proteomes" id="UP000503197"/>
    </source>
</evidence>
<dbReference type="InterPro" id="IPR013525">
    <property type="entry name" value="ABC2_TM"/>
</dbReference>
<feature type="domain" description="ABC transmembrane type-2" evidence="10">
    <location>
        <begin position="65"/>
        <end position="292"/>
    </location>
</feature>
<feature type="transmembrane region" description="Helical" evidence="9">
    <location>
        <begin position="69"/>
        <end position="91"/>
    </location>
</feature>